<dbReference type="SMART" id="SM00645">
    <property type="entry name" value="Pept_C1"/>
    <property type="match status" value="1"/>
</dbReference>
<keyword evidence="5" id="KW-1185">Reference proteome</keyword>
<dbReference type="GO" id="GO:0008234">
    <property type="term" value="F:cysteine-type peptidase activity"/>
    <property type="evidence" value="ECO:0007669"/>
    <property type="project" value="InterPro"/>
</dbReference>
<name>A0AAU9JUM0_9CILI</name>
<dbReference type="InterPro" id="IPR000668">
    <property type="entry name" value="Peptidase_C1A_C"/>
</dbReference>
<dbReference type="PROSITE" id="PS00639">
    <property type="entry name" value="THIOL_PROTEASE_HIS"/>
    <property type="match status" value="1"/>
</dbReference>
<evidence type="ECO:0000313" key="4">
    <source>
        <dbReference type="EMBL" id="CAG9330555.1"/>
    </source>
</evidence>
<organism evidence="4 5">
    <name type="scientific">Blepharisma stoltei</name>
    <dbReference type="NCBI Taxonomy" id="1481888"/>
    <lineage>
        <taxon>Eukaryota</taxon>
        <taxon>Sar</taxon>
        <taxon>Alveolata</taxon>
        <taxon>Ciliophora</taxon>
        <taxon>Postciliodesmatophora</taxon>
        <taxon>Heterotrichea</taxon>
        <taxon>Heterotrichida</taxon>
        <taxon>Blepharismidae</taxon>
        <taxon>Blepharisma</taxon>
    </lineage>
</organism>
<keyword evidence="2" id="KW-0865">Zymogen</keyword>
<evidence type="ECO:0000313" key="5">
    <source>
        <dbReference type="Proteomes" id="UP001162131"/>
    </source>
</evidence>
<sequence>MAFFYLLYTFFACNYFLKKSIVAFNKFSAFLTFQRTAVKSYAAFFHDPLVEANQFSWQLYKGGIVSKDCGTALDHGVLIVGYNFSNSPQYWKVKNSWGPTWGEQGYLRIAVKAGAGICGIQMQPSYPTV</sequence>
<dbReference type="SUPFAM" id="SSF54001">
    <property type="entry name" value="Cysteine proteinases"/>
    <property type="match status" value="1"/>
</dbReference>
<comment type="similarity">
    <text evidence="1">Belongs to the peptidase C1 family.</text>
</comment>
<dbReference type="AlphaFoldDB" id="A0AAU9JUM0"/>
<accession>A0AAU9JUM0</accession>
<evidence type="ECO:0000256" key="2">
    <source>
        <dbReference type="ARBA" id="ARBA00023145"/>
    </source>
</evidence>
<evidence type="ECO:0000256" key="1">
    <source>
        <dbReference type="ARBA" id="ARBA00008455"/>
    </source>
</evidence>
<dbReference type="InterPro" id="IPR038765">
    <property type="entry name" value="Papain-like_cys_pep_sf"/>
</dbReference>
<gene>
    <name evidence="4" type="ORF">BSTOLATCC_MIC51137</name>
</gene>
<reference evidence="4" key="1">
    <citation type="submission" date="2021-09" db="EMBL/GenBank/DDBJ databases">
        <authorList>
            <consortium name="AG Swart"/>
            <person name="Singh M."/>
            <person name="Singh A."/>
            <person name="Seah K."/>
            <person name="Emmerich C."/>
        </authorList>
    </citation>
    <scope>NUCLEOTIDE SEQUENCE</scope>
    <source>
        <strain evidence="4">ATCC30299</strain>
    </source>
</reference>
<dbReference type="Pfam" id="PF00112">
    <property type="entry name" value="Peptidase_C1"/>
    <property type="match status" value="1"/>
</dbReference>
<dbReference type="Proteomes" id="UP001162131">
    <property type="component" value="Unassembled WGS sequence"/>
</dbReference>
<feature type="domain" description="Peptidase C1A papain C-terminal" evidence="3">
    <location>
        <begin position="7"/>
        <end position="128"/>
    </location>
</feature>
<protein>
    <recommendedName>
        <fullName evidence="3">Peptidase C1A papain C-terminal domain-containing protein</fullName>
    </recommendedName>
</protein>
<dbReference type="PANTHER" id="PTHR12411">
    <property type="entry name" value="CYSTEINE PROTEASE FAMILY C1-RELATED"/>
    <property type="match status" value="1"/>
</dbReference>
<dbReference type="InterPro" id="IPR025660">
    <property type="entry name" value="Pept_his_AS"/>
</dbReference>
<dbReference type="InterPro" id="IPR013128">
    <property type="entry name" value="Peptidase_C1A"/>
</dbReference>
<dbReference type="GO" id="GO:0006508">
    <property type="term" value="P:proteolysis"/>
    <property type="evidence" value="ECO:0007669"/>
    <property type="project" value="InterPro"/>
</dbReference>
<evidence type="ECO:0000259" key="3">
    <source>
        <dbReference type="SMART" id="SM00645"/>
    </source>
</evidence>
<comment type="caution">
    <text evidence="4">The sequence shown here is derived from an EMBL/GenBank/DDBJ whole genome shotgun (WGS) entry which is preliminary data.</text>
</comment>
<dbReference type="EMBL" id="CAJZBQ010000051">
    <property type="protein sequence ID" value="CAG9330555.1"/>
    <property type="molecule type" value="Genomic_DNA"/>
</dbReference>
<dbReference type="Gene3D" id="3.90.70.10">
    <property type="entry name" value="Cysteine proteinases"/>
    <property type="match status" value="1"/>
</dbReference>
<proteinExistence type="inferred from homology"/>